<accession>A0A927K3Q8</accession>
<dbReference type="Proteomes" id="UP000616839">
    <property type="component" value="Unassembled WGS sequence"/>
</dbReference>
<feature type="transmembrane region" description="Helical" evidence="1">
    <location>
        <begin position="6"/>
        <end position="37"/>
    </location>
</feature>
<protein>
    <submittedName>
        <fullName evidence="2">Uncharacterized protein</fullName>
    </submittedName>
</protein>
<keyword evidence="1" id="KW-0812">Transmembrane</keyword>
<evidence type="ECO:0000256" key="1">
    <source>
        <dbReference type="SAM" id="Phobius"/>
    </source>
</evidence>
<dbReference type="AlphaFoldDB" id="A0A927K3Q8"/>
<reference evidence="2" key="1">
    <citation type="submission" date="2020-09" db="EMBL/GenBank/DDBJ databases">
        <title>Nocardioides sp. strain MJB4 16S ribosomal RNA gene Genome sequencing and assembly.</title>
        <authorList>
            <person name="Kim I."/>
        </authorList>
    </citation>
    <scope>NUCLEOTIDE SEQUENCE</scope>
    <source>
        <strain evidence="2">MJB4</strain>
    </source>
</reference>
<dbReference type="EMBL" id="JACYXZ010000001">
    <property type="protein sequence ID" value="MBD8868208.1"/>
    <property type="molecule type" value="Genomic_DNA"/>
</dbReference>
<dbReference type="RefSeq" id="WP_192139675.1">
    <property type="nucleotide sequence ID" value="NZ_JACYXZ010000001.1"/>
</dbReference>
<keyword evidence="1" id="KW-1133">Transmembrane helix</keyword>
<proteinExistence type="predicted"/>
<keyword evidence="3" id="KW-1185">Reference proteome</keyword>
<evidence type="ECO:0000313" key="2">
    <source>
        <dbReference type="EMBL" id="MBD8868208.1"/>
    </source>
</evidence>
<name>A0A927K3Q8_9ACTN</name>
<gene>
    <name evidence="2" type="ORF">IE331_01100</name>
</gene>
<sequence>MVVLGLILLIIGLVASISILTTIGAILLVVGLILNLVPIGGSKRRVY</sequence>
<organism evidence="2 3">
    <name type="scientific">Nocardioides donggukensis</name>
    <dbReference type="NCBI Taxonomy" id="2774019"/>
    <lineage>
        <taxon>Bacteria</taxon>
        <taxon>Bacillati</taxon>
        <taxon>Actinomycetota</taxon>
        <taxon>Actinomycetes</taxon>
        <taxon>Propionibacteriales</taxon>
        <taxon>Nocardioidaceae</taxon>
        <taxon>Nocardioides</taxon>
    </lineage>
</organism>
<evidence type="ECO:0000313" key="3">
    <source>
        <dbReference type="Proteomes" id="UP000616839"/>
    </source>
</evidence>
<comment type="caution">
    <text evidence="2">The sequence shown here is derived from an EMBL/GenBank/DDBJ whole genome shotgun (WGS) entry which is preliminary data.</text>
</comment>
<keyword evidence="1" id="KW-0472">Membrane</keyword>